<evidence type="ECO:0000256" key="2">
    <source>
        <dbReference type="ARBA" id="ARBA00022737"/>
    </source>
</evidence>
<keyword evidence="1" id="KW-0479">Metal-binding</keyword>
<dbReference type="PANTHER" id="PTHR23235:SF178">
    <property type="entry name" value="C2H2-TYPE DOMAIN-CONTAINING PROTEIN-RELATED"/>
    <property type="match status" value="1"/>
</dbReference>
<feature type="compositionally biased region" description="Basic and acidic residues" evidence="6">
    <location>
        <begin position="43"/>
        <end position="56"/>
    </location>
</feature>
<dbReference type="PROSITE" id="PS50157">
    <property type="entry name" value="ZINC_FINGER_C2H2_2"/>
    <property type="match status" value="2"/>
</dbReference>
<feature type="non-terminal residue" evidence="8">
    <location>
        <position position="1"/>
    </location>
</feature>
<evidence type="ECO:0000259" key="7">
    <source>
        <dbReference type="PROSITE" id="PS50157"/>
    </source>
</evidence>
<dbReference type="SMART" id="SM00355">
    <property type="entry name" value="ZnF_C2H2"/>
    <property type="match status" value="1"/>
</dbReference>
<dbReference type="GO" id="GO:0008270">
    <property type="term" value="F:zinc ion binding"/>
    <property type="evidence" value="ECO:0007669"/>
    <property type="project" value="UniProtKB-KW"/>
</dbReference>
<keyword evidence="4" id="KW-0862">Zinc</keyword>
<feature type="domain" description="C2H2-type" evidence="7">
    <location>
        <begin position="1"/>
        <end position="20"/>
    </location>
</feature>
<dbReference type="PANTHER" id="PTHR23235">
    <property type="entry name" value="KRUEPPEL-LIKE TRANSCRIPTION FACTOR"/>
    <property type="match status" value="1"/>
</dbReference>
<dbReference type="InterPro" id="IPR013087">
    <property type="entry name" value="Znf_C2H2_type"/>
</dbReference>
<evidence type="ECO:0000256" key="1">
    <source>
        <dbReference type="ARBA" id="ARBA00022723"/>
    </source>
</evidence>
<evidence type="ECO:0000313" key="9">
    <source>
        <dbReference type="Proteomes" id="UP001177209"/>
    </source>
</evidence>
<accession>A0AA40L078</accession>
<keyword evidence="3 5" id="KW-0863">Zinc-finger</keyword>
<keyword evidence="9" id="KW-1185">Reference proteome</keyword>
<dbReference type="Proteomes" id="UP001177209">
    <property type="component" value="Unassembled WGS sequence"/>
</dbReference>
<evidence type="ECO:0000256" key="3">
    <source>
        <dbReference type="ARBA" id="ARBA00022771"/>
    </source>
</evidence>
<name>A0AA40L078_PYGPA</name>
<dbReference type="EMBL" id="JAHCLZ010013704">
    <property type="protein sequence ID" value="KAK1187792.1"/>
    <property type="molecule type" value="Genomic_DNA"/>
</dbReference>
<feature type="domain" description="C2H2-type" evidence="7">
    <location>
        <begin position="21"/>
        <end position="48"/>
    </location>
</feature>
<organism evidence="8 9">
    <name type="scientific">Pygoscelis papua</name>
    <name type="common">Gentoo penguin</name>
    <dbReference type="NCBI Taxonomy" id="30457"/>
    <lineage>
        <taxon>Eukaryota</taxon>
        <taxon>Metazoa</taxon>
        <taxon>Chordata</taxon>
        <taxon>Craniata</taxon>
        <taxon>Vertebrata</taxon>
        <taxon>Euteleostomi</taxon>
        <taxon>Archelosauria</taxon>
        <taxon>Archosauria</taxon>
        <taxon>Dinosauria</taxon>
        <taxon>Saurischia</taxon>
        <taxon>Theropoda</taxon>
        <taxon>Coelurosauria</taxon>
        <taxon>Aves</taxon>
        <taxon>Neognathae</taxon>
        <taxon>Neoaves</taxon>
        <taxon>Aequornithes</taxon>
        <taxon>Sphenisciformes</taxon>
        <taxon>Spheniscidae</taxon>
        <taxon>Pygoscelis</taxon>
    </lineage>
</organism>
<gene>
    <name evidence="8" type="primary">Znf214</name>
    <name evidence="8" type="ORF">KCX86_0015727</name>
</gene>
<reference evidence="8" key="1">
    <citation type="submission" date="2021-05" db="EMBL/GenBank/DDBJ databases">
        <title>A comprehensive genomic history of the evolution of penguins.</title>
        <authorList>
            <person name="Bi X."/>
        </authorList>
    </citation>
    <scope>NUCLEOTIDE SEQUENCE</scope>
    <source>
        <strain evidence="8">Gentoo_SouthGeorgia</strain>
        <tissue evidence="8">Blood</tissue>
    </source>
</reference>
<evidence type="ECO:0000256" key="4">
    <source>
        <dbReference type="ARBA" id="ARBA00022833"/>
    </source>
</evidence>
<evidence type="ECO:0000256" key="6">
    <source>
        <dbReference type="SAM" id="MobiDB-lite"/>
    </source>
</evidence>
<dbReference type="PROSITE" id="PS00028">
    <property type="entry name" value="ZINC_FINGER_C2H2_1"/>
    <property type="match status" value="1"/>
</dbReference>
<evidence type="ECO:0000256" key="5">
    <source>
        <dbReference type="PROSITE-ProRule" id="PRU00042"/>
    </source>
</evidence>
<dbReference type="FunFam" id="3.30.160.60:FF:002343">
    <property type="entry name" value="Zinc finger protein 33A"/>
    <property type="match status" value="1"/>
</dbReference>
<evidence type="ECO:0000313" key="8">
    <source>
        <dbReference type="EMBL" id="KAK1187792.1"/>
    </source>
</evidence>
<protein>
    <submittedName>
        <fullName evidence="8">ZN214 protein</fullName>
    </submittedName>
</protein>
<dbReference type="InterPro" id="IPR036236">
    <property type="entry name" value="Znf_C2H2_sf"/>
</dbReference>
<feature type="non-terminal residue" evidence="8">
    <location>
        <position position="56"/>
    </location>
</feature>
<dbReference type="SUPFAM" id="SSF57667">
    <property type="entry name" value="beta-beta-alpha zinc fingers"/>
    <property type="match status" value="1"/>
</dbReference>
<keyword evidence="2" id="KW-0677">Repeat</keyword>
<dbReference type="GO" id="GO:0000978">
    <property type="term" value="F:RNA polymerase II cis-regulatory region sequence-specific DNA binding"/>
    <property type="evidence" value="ECO:0007669"/>
    <property type="project" value="TreeGrafter"/>
</dbReference>
<feature type="region of interest" description="Disordered" evidence="6">
    <location>
        <begin position="34"/>
        <end position="56"/>
    </location>
</feature>
<proteinExistence type="predicted"/>
<sequence>TFSRRSELLIHQRLHTGEKPYKCLDCGKSFTRSSNRNAHQRIHSGDRPYKCPDCGK</sequence>
<dbReference type="GO" id="GO:0000981">
    <property type="term" value="F:DNA-binding transcription factor activity, RNA polymerase II-specific"/>
    <property type="evidence" value="ECO:0007669"/>
    <property type="project" value="TreeGrafter"/>
</dbReference>
<comment type="caution">
    <text evidence="8">The sequence shown here is derived from an EMBL/GenBank/DDBJ whole genome shotgun (WGS) entry which is preliminary data.</text>
</comment>
<dbReference type="Gene3D" id="3.30.160.60">
    <property type="entry name" value="Classic Zinc Finger"/>
    <property type="match status" value="3"/>
</dbReference>
<dbReference type="AlphaFoldDB" id="A0AA40L078"/>
<dbReference type="Pfam" id="PF00096">
    <property type="entry name" value="zf-C2H2"/>
    <property type="match status" value="1"/>
</dbReference>